<organism evidence="2">
    <name type="scientific">Fusarium oxysporum f. sp. pisi HDV247</name>
    <dbReference type="NCBI Taxonomy" id="1080344"/>
    <lineage>
        <taxon>Eukaryota</taxon>
        <taxon>Fungi</taxon>
        <taxon>Dikarya</taxon>
        <taxon>Ascomycota</taxon>
        <taxon>Pezizomycotina</taxon>
        <taxon>Sordariomycetes</taxon>
        <taxon>Hypocreomycetidae</taxon>
        <taxon>Hypocreales</taxon>
        <taxon>Nectriaceae</taxon>
        <taxon>Fusarium</taxon>
        <taxon>Fusarium oxysporum species complex</taxon>
    </lineage>
</organism>
<dbReference type="Proteomes" id="UP000030751">
    <property type="component" value="Unassembled WGS sequence"/>
</dbReference>
<reference evidence="2" key="2">
    <citation type="submission" date="2012-05" db="EMBL/GenBank/DDBJ databases">
        <title>Annotation of the Genome Sequence of Fusarium oxysporum HDV247.</title>
        <authorList>
            <consortium name="The Broad Institute Genomics Platform"/>
            <person name="Ma L.-J."/>
            <person name="Corby-Kistler H."/>
            <person name="Broz K."/>
            <person name="Gale L.R."/>
            <person name="Jonkers W."/>
            <person name="O'Donnell K."/>
            <person name="Ploetz R."/>
            <person name="Steinberg C."/>
            <person name="Schwartz D.C."/>
            <person name="VanEtten H."/>
            <person name="Zhou S."/>
            <person name="Young S.K."/>
            <person name="Zeng Q."/>
            <person name="Gargeya S."/>
            <person name="Fitzgerald M."/>
            <person name="Abouelleil A."/>
            <person name="Alvarado L."/>
            <person name="Chapman S.B."/>
            <person name="Gainer-Dewar J."/>
            <person name="Goldberg J."/>
            <person name="Griggs A."/>
            <person name="Gujja S."/>
            <person name="Hansen M."/>
            <person name="Howarth C."/>
            <person name="Imamovic A."/>
            <person name="Ireland A."/>
            <person name="Larimer J."/>
            <person name="McCowan C."/>
            <person name="Murphy C."/>
            <person name="Pearson M."/>
            <person name="Poon T.W."/>
            <person name="Priest M."/>
            <person name="Roberts A."/>
            <person name="Saif S."/>
            <person name="Shea T."/>
            <person name="Sykes S."/>
            <person name="Wortman J."/>
            <person name="Nusbaum C."/>
            <person name="Birren B."/>
        </authorList>
    </citation>
    <scope>NUCLEOTIDE SEQUENCE</scope>
    <source>
        <strain evidence="2">HDV247</strain>
    </source>
</reference>
<proteinExistence type="predicted"/>
<dbReference type="HOGENOM" id="CLU_2527563_0_0_1"/>
<accession>W9N9S1</accession>
<sequence length="93" mass="10613">MAKETVQSNLPQSRQHDFIESSPSEETIQDRLRSQNAALNAEVVRLQQECTKLETLLSAHTLGRDCRLCHQQQASHAPESETTIKNQSDQKRR</sequence>
<gene>
    <name evidence="2" type="ORF">FOVG_19021</name>
</gene>
<protein>
    <submittedName>
        <fullName evidence="2">Uncharacterized protein</fullName>
    </submittedName>
</protein>
<evidence type="ECO:0000256" key="1">
    <source>
        <dbReference type="SAM" id="MobiDB-lite"/>
    </source>
</evidence>
<evidence type="ECO:0000313" key="2">
    <source>
        <dbReference type="EMBL" id="EXA29513.1"/>
    </source>
</evidence>
<dbReference type="EMBL" id="JH651106">
    <property type="protein sequence ID" value="EXA29513.1"/>
    <property type="molecule type" value="Genomic_DNA"/>
</dbReference>
<name>W9N9S1_FUSOX</name>
<feature type="compositionally biased region" description="Polar residues" evidence="1">
    <location>
        <begin position="1"/>
        <end position="13"/>
    </location>
</feature>
<dbReference type="AlphaFoldDB" id="W9N9S1"/>
<feature type="region of interest" description="Disordered" evidence="1">
    <location>
        <begin position="71"/>
        <end position="93"/>
    </location>
</feature>
<feature type="region of interest" description="Disordered" evidence="1">
    <location>
        <begin position="1"/>
        <end position="32"/>
    </location>
</feature>
<reference evidence="2" key="1">
    <citation type="submission" date="2011-10" db="EMBL/GenBank/DDBJ databases">
        <title>The Genome Sequence of Fusarium oxysporum HDV247.</title>
        <authorList>
            <consortium name="The Broad Institute Genome Sequencing Platform"/>
            <person name="Ma L.-J."/>
            <person name="Gale L.R."/>
            <person name="Schwartz D.C."/>
            <person name="Zhou S."/>
            <person name="Corby-Kistler H."/>
            <person name="Young S.K."/>
            <person name="Zeng Q."/>
            <person name="Gargeya S."/>
            <person name="Fitzgerald M."/>
            <person name="Haas B."/>
            <person name="Abouelleil A."/>
            <person name="Alvarado L."/>
            <person name="Arachchi H.M."/>
            <person name="Berlin A."/>
            <person name="Brown A."/>
            <person name="Chapman S.B."/>
            <person name="Chen Z."/>
            <person name="Dunbar C."/>
            <person name="Freedman E."/>
            <person name="Gearin G."/>
            <person name="Goldberg J."/>
            <person name="Griggs A."/>
            <person name="Gujja S."/>
            <person name="Heiman D."/>
            <person name="Howarth C."/>
            <person name="Larson L."/>
            <person name="Lui A."/>
            <person name="MacDonald P.J.P."/>
            <person name="Montmayeur A."/>
            <person name="Murphy C."/>
            <person name="Neiman D."/>
            <person name="Pearson M."/>
            <person name="Priest M."/>
            <person name="Roberts A."/>
            <person name="Saif S."/>
            <person name="Shea T."/>
            <person name="Shenoy N."/>
            <person name="Sisk P."/>
            <person name="Stolte C."/>
            <person name="Sykes S."/>
            <person name="Wortman J."/>
            <person name="Nusbaum C."/>
            <person name="Birren B."/>
        </authorList>
    </citation>
    <scope>NUCLEOTIDE SEQUENCE [LARGE SCALE GENOMIC DNA]</scope>
    <source>
        <strain evidence="2">HDV247</strain>
    </source>
</reference>
<feature type="compositionally biased region" description="Polar residues" evidence="1">
    <location>
        <begin position="71"/>
        <end position="87"/>
    </location>
</feature>